<name>A0A1U7NFN6_9FIRM</name>
<protein>
    <recommendedName>
        <fullName evidence="5">NlpC/P60 domain-containing protein</fullName>
    </recommendedName>
</protein>
<evidence type="ECO:0000256" key="2">
    <source>
        <dbReference type="ARBA" id="ARBA00022670"/>
    </source>
</evidence>
<reference evidence="6 7" key="1">
    <citation type="submission" date="2016-11" db="EMBL/GenBank/DDBJ databases">
        <title>Description of two novel members of the family Erysipelotrichaceae: Ileibacterium lipovorans gen. nov., sp. nov. and Dubosiella newyorkensis, gen. nov., sp. nov.</title>
        <authorList>
            <person name="Cox L.M."/>
            <person name="Sohn J."/>
            <person name="Tyrrell K.L."/>
            <person name="Citron D.M."/>
            <person name="Lawson P.A."/>
            <person name="Patel N.B."/>
            <person name="Iizumi T."/>
            <person name="Perez-Perez G.I."/>
            <person name="Goldstein E.J."/>
            <person name="Blaser M.J."/>
        </authorList>
    </citation>
    <scope>NUCLEOTIDE SEQUENCE [LARGE SCALE GENOMIC DNA]</scope>
    <source>
        <strain evidence="6 7">NYU-BL-A3</strain>
    </source>
</reference>
<evidence type="ECO:0000256" key="3">
    <source>
        <dbReference type="ARBA" id="ARBA00022801"/>
    </source>
</evidence>
<comment type="caution">
    <text evidence="6">The sequence shown here is derived from an EMBL/GenBank/DDBJ whole genome shotgun (WGS) entry which is preliminary data.</text>
</comment>
<dbReference type="OrthoDB" id="1654978at2"/>
<keyword evidence="4" id="KW-0788">Thiol protease</keyword>
<evidence type="ECO:0000313" key="6">
    <source>
        <dbReference type="EMBL" id="OLU39082.1"/>
    </source>
</evidence>
<keyword evidence="3" id="KW-0378">Hydrolase</keyword>
<accession>A0A1U7NFN6</accession>
<dbReference type="SUPFAM" id="SSF54001">
    <property type="entry name" value="Cysteine proteinases"/>
    <property type="match status" value="1"/>
</dbReference>
<dbReference type="Gene3D" id="2.10.270.10">
    <property type="entry name" value="Cholin Binding"/>
    <property type="match status" value="1"/>
</dbReference>
<dbReference type="Gene3D" id="3.90.1720.10">
    <property type="entry name" value="endopeptidase domain like (from Nostoc punctiforme)"/>
    <property type="match status" value="1"/>
</dbReference>
<sequence length="372" mass="42042">MFLNKTGIKATLDYVLKIKNRRFKPIRKILFSGFCLLVLGLPLIKSSLVYSAEINFLKSSLNSNKISSIIRQTDTKTVKSWRDFTDTPKTGLQEFDGKKYFLDLNGDITTGIVTIPYRGMKDHKVTYYFLDVPGEEYGQMYKGQLKNKDGSYSFFRLSDGVRVENDFYNNGENWIYADENGKLKTGIFRVGDQLYMADVQGRILTRNEKTLNSNVIEETNDMVRLWVKGKWIEAEADTLRAELLKAAAGLVAHVVYTAHGREGDYALDCLGFASYVHSKVNQVELNLPNCNETMINADSYGKIIPLNDLQVGDLIMYKSTFAPANIYTHAAVYIGNGEILSLANDGVDCVRIEDIKDWFGNPAPWTGFRLNS</sequence>
<dbReference type="GO" id="GO:0006508">
    <property type="term" value="P:proteolysis"/>
    <property type="evidence" value="ECO:0007669"/>
    <property type="project" value="UniProtKB-KW"/>
</dbReference>
<dbReference type="SUPFAM" id="SSF69360">
    <property type="entry name" value="Cell wall binding repeat"/>
    <property type="match status" value="1"/>
</dbReference>
<dbReference type="AlphaFoldDB" id="A0A1U7NFN6"/>
<comment type="similarity">
    <text evidence="1">Belongs to the peptidase C40 family.</text>
</comment>
<dbReference type="PROSITE" id="PS51935">
    <property type="entry name" value="NLPC_P60"/>
    <property type="match status" value="1"/>
</dbReference>
<keyword evidence="7" id="KW-1185">Reference proteome</keyword>
<evidence type="ECO:0000313" key="7">
    <source>
        <dbReference type="Proteomes" id="UP000186341"/>
    </source>
</evidence>
<evidence type="ECO:0000256" key="1">
    <source>
        <dbReference type="ARBA" id="ARBA00007074"/>
    </source>
</evidence>
<proteinExistence type="inferred from homology"/>
<dbReference type="Proteomes" id="UP000186341">
    <property type="component" value="Unassembled WGS sequence"/>
</dbReference>
<dbReference type="RefSeq" id="WP_075819770.1">
    <property type="nucleotide sequence ID" value="NZ_CAJUTZ010000034.1"/>
</dbReference>
<dbReference type="InterPro" id="IPR000064">
    <property type="entry name" value="NLP_P60_dom"/>
</dbReference>
<keyword evidence="2" id="KW-0645">Protease</keyword>
<dbReference type="EMBL" id="MPJW01000142">
    <property type="protein sequence ID" value="OLU39082.1"/>
    <property type="molecule type" value="Genomic_DNA"/>
</dbReference>
<organism evidence="6 7">
    <name type="scientific">Ileibacterium valens</name>
    <dbReference type="NCBI Taxonomy" id="1862668"/>
    <lineage>
        <taxon>Bacteria</taxon>
        <taxon>Bacillati</taxon>
        <taxon>Bacillota</taxon>
        <taxon>Erysipelotrichia</taxon>
        <taxon>Erysipelotrichales</taxon>
        <taxon>Erysipelotrichaceae</taxon>
        <taxon>Ileibacterium</taxon>
    </lineage>
</organism>
<gene>
    <name evidence="6" type="ORF">BO222_07325</name>
</gene>
<dbReference type="InterPro" id="IPR038765">
    <property type="entry name" value="Papain-like_cys_pep_sf"/>
</dbReference>
<evidence type="ECO:0000259" key="5">
    <source>
        <dbReference type="PROSITE" id="PS51935"/>
    </source>
</evidence>
<dbReference type="GO" id="GO:0008234">
    <property type="term" value="F:cysteine-type peptidase activity"/>
    <property type="evidence" value="ECO:0007669"/>
    <property type="project" value="UniProtKB-KW"/>
</dbReference>
<dbReference type="GeneID" id="82202997"/>
<feature type="domain" description="NlpC/P60" evidence="5">
    <location>
        <begin position="237"/>
        <end position="372"/>
    </location>
</feature>
<dbReference type="Pfam" id="PF00877">
    <property type="entry name" value="NLPC_P60"/>
    <property type="match status" value="1"/>
</dbReference>
<evidence type="ECO:0000256" key="4">
    <source>
        <dbReference type="ARBA" id="ARBA00022807"/>
    </source>
</evidence>